<feature type="binding site" evidence="5">
    <location>
        <position position="59"/>
    </location>
    <ligand>
        <name>S-adenosyl-L-methionine</name>
        <dbReference type="ChEBI" id="CHEBI:59789"/>
    </ligand>
</feature>
<evidence type="ECO:0000256" key="6">
    <source>
        <dbReference type="SAM" id="SignalP"/>
    </source>
</evidence>
<dbReference type="SUPFAM" id="SSF53335">
    <property type="entry name" value="S-adenosyl-L-methionine-dependent methyltransferases"/>
    <property type="match status" value="1"/>
</dbReference>
<evidence type="ECO:0008006" key="9">
    <source>
        <dbReference type="Google" id="ProtNLM"/>
    </source>
</evidence>
<dbReference type="FunFam" id="3.40.50.150:FF:000065">
    <property type="entry name" value="Phenylethanolamine N-methyltransferase"/>
    <property type="match status" value="1"/>
</dbReference>
<evidence type="ECO:0000313" key="7">
    <source>
        <dbReference type="EMBL" id="GCB82552.1"/>
    </source>
</evidence>
<feature type="signal peptide" evidence="6">
    <location>
        <begin position="1"/>
        <end position="25"/>
    </location>
</feature>
<dbReference type="InterPro" id="IPR053384">
    <property type="entry name" value="SAM-dep_methyltransferase"/>
</dbReference>
<dbReference type="OMA" id="CEAIEYG"/>
<evidence type="ECO:0000256" key="3">
    <source>
        <dbReference type="ARBA" id="ARBA00022679"/>
    </source>
</evidence>
<organism evidence="7 8">
    <name type="scientific">Scyliorhinus torazame</name>
    <name type="common">Cloudy catshark</name>
    <name type="synonym">Catulus torazame</name>
    <dbReference type="NCBI Taxonomy" id="75743"/>
    <lineage>
        <taxon>Eukaryota</taxon>
        <taxon>Metazoa</taxon>
        <taxon>Chordata</taxon>
        <taxon>Craniata</taxon>
        <taxon>Vertebrata</taxon>
        <taxon>Chondrichthyes</taxon>
        <taxon>Elasmobranchii</taxon>
        <taxon>Galeomorphii</taxon>
        <taxon>Galeoidea</taxon>
        <taxon>Carcharhiniformes</taxon>
        <taxon>Scyliorhinidae</taxon>
        <taxon>Scyliorhinus</taxon>
    </lineage>
</organism>
<sequence>GLQCLNRTVFTLKLCLCFTVGEIRGHTLLDIGSGPTLYQVISACDFFNNIVMSDYLEVNREELQKWLRGEPGAFDWSLYIKYVCSLEGKSDHWEAKEQRLRTTIKDVCHCDIMQPNPLYPKVLDPVDAISTTFCLEAACPDKKSLEKALANITSLLKPGGFLLMIGALDESYYLAGEAKLSVVPVDEDYVREAVSKSGYRICVFKTYKMPSELKIGVDDVRGVFYLQAQKF</sequence>
<dbReference type="GO" id="GO:0032259">
    <property type="term" value="P:methylation"/>
    <property type="evidence" value="ECO:0007669"/>
    <property type="project" value="UniProtKB-KW"/>
</dbReference>
<dbReference type="InterPro" id="IPR029063">
    <property type="entry name" value="SAM-dependent_MTases_sf"/>
</dbReference>
<feature type="binding site" evidence="5">
    <location>
        <position position="38"/>
    </location>
    <ligand>
        <name>S-adenosyl-L-methionine</name>
        <dbReference type="ChEBI" id="CHEBI:59789"/>
    </ligand>
</feature>
<accession>A0A401QB09</accession>
<feature type="chain" id="PRO_5019403104" description="Phenylethanolamine N-methyltransferase" evidence="6">
    <location>
        <begin position="26"/>
        <end position="231"/>
    </location>
</feature>
<dbReference type="Pfam" id="PF01234">
    <property type="entry name" value="NNMT_PNMT_TEMT"/>
    <property type="match status" value="1"/>
</dbReference>
<dbReference type="EMBL" id="BFAA01020873">
    <property type="protein sequence ID" value="GCB82552.1"/>
    <property type="molecule type" value="Genomic_DNA"/>
</dbReference>
<dbReference type="PANTHER" id="PTHR10867">
    <property type="entry name" value="NNMT/PNMT/TEMT FAMILY MEMBER"/>
    <property type="match status" value="1"/>
</dbReference>
<dbReference type="PANTHER" id="PTHR10867:SF18">
    <property type="entry name" value="PHENYLETHANOLAMINE N-METHYLTRANSFERASE"/>
    <property type="match status" value="1"/>
</dbReference>
<dbReference type="Gene3D" id="3.40.50.150">
    <property type="entry name" value="Vaccinia Virus protein VP39"/>
    <property type="match status" value="1"/>
</dbReference>
<dbReference type="OrthoDB" id="10050085at2759"/>
<dbReference type="PROSITE" id="PS51681">
    <property type="entry name" value="SAM_MT_NNMT_PNMT_TEMT"/>
    <property type="match status" value="1"/>
</dbReference>
<reference evidence="7 8" key="1">
    <citation type="journal article" date="2018" name="Nat. Ecol. Evol.">
        <title>Shark genomes provide insights into elasmobranch evolution and the origin of vertebrates.</title>
        <authorList>
            <person name="Hara Y"/>
            <person name="Yamaguchi K"/>
            <person name="Onimaru K"/>
            <person name="Kadota M"/>
            <person name="Koyanagi M"/>
            <person name="Keeley SD"/>
            <person name="Tatsumi K"/>
            <person name="Tanaka K"/>
            <person name="Motone F"/>
            <person name="Kageyama Y"/>
            <person name="Nozu R"/>
            <person name="Adachi N"/>
            <person name="Nishimura O"/>
            <person name="Nakagawa R"/>
            <person name="Tanegashima C"/>
            <person name="Kiyatake I"/>
            <person name="Matsumoto R"/>
            <person name="Murakumo K"/>
            <person name="Nishida K"/>
            <person name="Terakita A"/>
            <person name="Kuratani S"/>
            <person name="Sato K"/>
            <person name="Hyodo S Kuraku.S."/>
        </authorList>
    </citation>
    <scope>NUCLEOTIDE SEQUENCE [LARGE SCALE GENOMIC DNA]</scope>
</reference>
<name>A0A401QB09_SCYTO</name>
<evidence type="ECO:0000256" key="5">
    <source>
        <dbReference type="PIRSR" id="PIRSR000384-1"/>
    </source>
</evidence>
<dbReference type="Proteomes" id="UP000288216">
    <property type="component" value="Unassembled WGS sequence"/>
</dbReference>
<dbReference type="NCBIfam" id="NF041360">
    <property type="entry name" value="GntF_guanitoxin"/>
    <property type="match status" value="1"/>
</dbReference>
<gene>
    <name evidence="7" type="ORF">scyTo_0022023</name>
</gene>
<evidence type="ECO:0000313" key="8">
    <source>
        <dbReference type="Proteomes" id="UP000288216"/>
    </source>
</evidence>
<feature type="non-terminal residue" evidence="7">
    <location>
        <position position="1"/>
    </location>
</feature>
<feature type="binding site" evidence="5">
    <location>
        <position position="54"/>
    </location>
    <ligand>
        <name>S-adenosyl-L-methionine</name>
        <dbReference type="ChEBI" id="CHEBI:59789"/>
    </ligand>
</feature>
<keyword evidence="2" id="KW-0489">Methyltransferase</keyword>
<dbReference type="GO" id="GO:0005829">
    <property type="term" value="C:cytosol"/>
    <property type="evidence" value="ECO:0007669"/>
    <property type="project" value="TreeGrafter"/>
</dbReference>
<comment type="caution">
    <text evidence="7">The sequence shown here is derived from an EMBL/GenBank/DDBJ whole genome shotgun (WGS) entry which is preliminary data.</text>
</comment>
<proteinExistence type="inferred from homology"/>
<dbReference type="AlphaFoldDB" id="A0A401QB09"/>
<protein>
    <recommendedName>
        <fullName evidence="9">Phenylethanolamine N-methyltransferase</fullName>
    </recommendedName>
</protein>
<evidence type="ECO:0000256" key="4">
    <source>
        <dbReference type="ARBA" id="ARBA00022691"/>
    </source>
</evidence>
<keyword evidence="3" id="KW-0808">Transferase</keyword>
<dbReference type="GO" id="GO:0004603">
    <property type="term" value="F:phenylethanolamine N-methyltransferase activity"/>
    <property type="evidence" value="ECO:0007669"/>
    <property type="project" value="TreeGrafter"/>
</dbReference>
<dbReference type="InterPro" id="IPR000940">
    <property type="entry name" value="NNMT_TEMT_trans"/>
</dbReference>
<keyword evidence="8" id="KW-1185">Reference proteome</keyword>
<keyword evidence="4 5" id="KW-0949">S-adenosyl-L-methionine</keyword>
<keyword evidence="6" id="KW-0732">Signal</keyword>
<feature type="binding site" evidence="5">
    <location>
        <begin position="32"/>
        <end position="33"/>
    </location>
    <ligand>
        <name>S-adenosyl-L-methionine</name>
        <dbReference type="ChEBI" id="CHEBI:59789"/>
    </ligand>
</feature>
<evidence type="ECO:0000256" key="1">
    <source>
        <dbReference type="ARBA" id="ARBA00007996"/>
    </source>
</evidence>
<comment type="similarity">
    <text evidence="1">Belongs to the class I-like SAM-binding methyltransferase superfamily. NNMT/PNMT/TEMT family.</text>
</comment>
<dbReference type="PIRSF" id="PIRSF000384">
    <property type="entry name" value="PNMTase"/>
    <property type="match status" value="1"/>
</dbReference>
<dbReference type="STRING" id="75743.A0A401QB09"/>
<evidence type="ECO:0000256" key="2">
    <source>
        <dbReference type="ARBA" id="ARBA00022603"/>
    </source>
</evidence>